<evidence type="ECO:0000313" key="1">
    <source>
        <dbReference type="EMBL" id="MXV16401.1"/>
    </source>
</evidence>
<dbReference type="PANTHER" id="PTHR30528:SF0">
    <property type="entry name" value="CYTOPLASMIC PROTEIN"/>
    <property type="match status" value="1"/>
</dbReference>
<dbReference type="PANTHER" id="PTHR30528">
    <property type="entry name" value="CYTOPLASMIC PROTEIN"/>
    <property type="match status" value="1"/>
</dbReference>
<dbReference type="RefSeq" id="WP_160907396.1">
    <property type="nucleotide sequence ID" value="NZ_WVHS01000003.1"/>
</dbReference>
<protein>
    <submittedName>
        <fullName evidence="1">Winged helix-turn-helix domain-containing protein</fullName>
    </submittedName>
</protein>
<comment type="caution">
    <text evidence="1">The sequence shown here is derived from an EMBL/GenBank/DDBJ whole genome shotgun (WGS) entry which is preliminary data.</text>
</comment>
<accession>A0A7K1XZG5</accession>
<dbReference type="Proteomes" id="UP000451233">
    <property type="component" value="Unassembled WGS sequence"/>
</dbReference>
<sequence>MQPLIFSRSQARRIILQASGLARYGQFGTGIDAVYQVIDHLGFVQIDTNYVVERAHHHTIAARVPGYRPEWLGELEADGRVFEFFTSDAGYLPMNDFRFSLPVKEGFATNRKPLTSAESRLMSQVLDRVEREGPLMVSDFENDRVEAGSGWWDWRPSKVALERLYVDGRLMITRRKDFRKVYDLPANLVPDDIDLTMPAPAEFARFIIRRTLRALGMACVKEMAWRARRVKGNLVKTELEKMVAEGEVRTVTVEGLKSAPLYMLASQNTEAELSGDAFILSPFDVLNVFRHRLRDFFNFDYQIECFVPQPKRKYGYFSLPILVGDTFVARMDAKADRKAKVLIVHNLHFEAVMLNDDATEKIIAALKSFILFNQCRDLVIKRSNREDYVKKVMAGF</sequence>
<reference evidence="1 2" key="1">
    <citation type="submission" date="2019-11" db="EMBL/GenBank/DDBJ databases">
        <title>Pedobacter sp. HMF7056 Genome sequencing and assembly.</title>
        <authorList>
            <person name="Kang H."/>
            <person name="Kim H."/>
            <person name="Joh K."/>
        </authorList>
    </citation>
    <scope>NUCLEOTIDE SEQUENCE [LARGE SCALE GENOMIC DNA]</scope>
    <source>
        <strain evidence="1 2">HMF7056</strain>
    </source>
</reference>
<dbReference type="InterPro" id="IPR009351">
    <property type="entry name" value="AlkZ-like"/>
</dbReference>
<gene>
    <name evidence="1" type="ORF">GS398_13895</name>
</gene>
<dbReference type="AlphaFoldDB" id="A0A7K1XZG5"/>
<evidence type="ECO:0000313" key="2">
    <source>
        <dbReference type="Proteomes" id="UP000451233"/>
    </source>
</evidence>
<keyword evidence="2" id="KW-1185">Reference proteome</keyword>
<name>A0A7K1XZG5_9SPHI</name>
<proteinExistence type="predicted"/>
<dbReference type="Pfam" id="PF06224">
    <property type="entry name" value="AlkZ-like"/>
    <property type="match status" value="1"/>
</dbReference>
<organism evidence="1 2">
    <name type="scientific">Hufsiella ginkgonis</name>
    <dbReference type="NCBI Taxonomy" id="2695274"/>
    <lineage>
        <taxon>Bacteria</taxon>
        <taxon>Pseudomonadati</taxon>
        <taxon>Bacteroidota</taxon>
        <taxon>Sphingobacteriia</taxon>
        <taxon>Sphingobacteriales</taxon>
        <taxon>Sphingobacteriaceae</taxon>
        <taxon>Hufsiella</taxon>
    </lineage>
</organism>
<dbReference type="EMBL" id="WVHS01000003">
    <property type="protein sequence ID" value="MXV16401.1"/>
    <property type="molecule type" value="Genomic_DNA"/>
</dbReference>